<dbReference type="InterPro" id="IPR045759">
    <property type="entry name" value="Ap4A_phos1/2_N"/>
</dbReference>
<reference evidence="3" key="1">
    <citation type="submission" date="2021-12" db="EMBL/GenBank/DDBJ databases">
        <title>Prjna785345.</title>
        <authorList>
            <person name="Rujirawat T."/>
            <person name="Krajaejun T."/>
        </authorList>
    </citation>
    <scope>NUCLEOTIDE SEQUENCE</scope>
    <source>
        <strain evidence="3">Pi057C3</strain>
    </source>
</reference>
<dbReference type="GO" id="GO:0003877">
    <property type="term" value="F:ATP:ADP adenylyltransferase activity"/>
    <property type="evidence" value="ECO:0007669"/>
    <property type="project" value="InterPro"/>
</dbReference>
<organism evidence="3 4">
    <name type="scientific">Pythium insidiosum</name>
    <name type="common">Pythiosis disease agent</name>
    <dbReference type="NCBI Taxonomy" id="114742"/>
    <lineage>
        <taxon>Eukaryota</taxon>
        <taxon>Sar</taxon>
        <taxon>Stramenopiles</taxon>
        <taxon>Oomycota</taxon>
        <taxon>Peronosporomycetes</taxon>
        <taxon>Pythiales</taxon>
        <taxon>Pythiaceae</taxon>
        <taxon>Pythium</taxon>
    </lineage>
</organism>
<dbReference type="PANTHER" id="PTHR38420:SF1">
    <property type="entry name" value="PUTATIVE (AFU_ORTHOLOGUE AFUA_5G14690)-RELATED"/>
    <property type="match status" value="1"/>
</dbReference>
<dbReference type="SUPFAM" id="SSF54197">
    <property type="entry name" value="HIT-like"/>
    <property type="match status" value="1"/>
</dbReference>
<dbReference type="Proteomes" id="UP001209570">
    <property type="component" value="Unassembled WGS sequence"/>
</dbReference>
<dbReference type="AlphaFoldDB" id="A0AAD5LNS1"/>
<evidence type="ECO:0000259" key="1">
    <source>
        <dbReference type="Pfam" id="PF09830"/>
    </source>
</evidence>
<evidence type="ECO:0000313" key="3">
    <source>
        <dbReference type="EMBL" id="KAJ0407433.1"/>
    </source>
</evidence>
<comment type="caution">
    <text evidence="3">The sequence shown here is derived from an EMBL/GenBank/DDBJ whole genome shotgun (WGS) entry which is preliminary data.</text>
</comment>
<evidence type="ECO:0000259" key="2">
    <source>
        <dbReference type="Pfam" id="PF19327"/>
    </source>
</evidence>
<dbReference type="GO" id="GO:0009117">
    <property type="term" value="P:nucleotide metabolic process"/>
    <property type="evidence" value="ECO:0007669"/>
    <property type="project" value="InterPro"/>
</dbReference>
<feature type="domain" description="Ap4A phosphorylase 1/2 N-terminal" evidence="2">
    <location>
        <begin position="3"/>
        <end position="172"/>
    </location>
</feature>
<dbReference type="Pfam" id="PF09830">
    <property type="entry name" value="ATP_transf"/>
    <property type="match status" value="1"/>
</dbReference>
<dbReference type="InterPro" id="IPR036265">
    <property type="entry name" value="HIT-like_sf"/>
</dbReference>
<proteinExistence type="predicted"/>
<name>A0AAD5LNS1_PYTIN</name>
<evidence type="ECO:0000313" key="4">
    <source>
        <dbReference type="Proteomes" id="UP001209570"/>
    </source>
</evidence>
<feature type="domain" description="ATP adenylyltransferase C-terminal" evidence="1">
    <location>
        <begin position="200"/>
        <end position="325"/>
    </location>
</feature>
<accession>A0AAD5LNS1</accession>
<dbReference type="InterPro" id="IPR019200">
    <property type="entry name" value="ATP_adenylylTrfase_C"/>
</dbReference>
<sequence>MARGAMRQRVLEVTQTATQSGALKRIIAGHQLLPADRLGVQCILFSALAQYRRPGGYAVKPQVVGPDASAPRREFFDPFARENVERDLYIAPVFDDHFLVLNKFAVVDEHVVLATVEFAEQEQPLTASDLRAVWTSMHALDAFAFFNCGYESGASQPHKHMQLISYSSVKQFCGLDMPPLLDWIHRALQRHPSDKAVQLPELPFHHYLHRLELPDDDDDDDAVSSHATAERLLEIYSGIMSQMNACEYARPAPEDASARGQQPIAYNLLLTRSFLFVIPRKTPAFDGIEVNSIGFIGSFFERNDEQLAFFSAHGGLELLQRVTFPPLR</sequence>
<protein>
    <recommendedName>
        <fullName evidence="5">Phosphorylase</fullName>
    </recommendedName>
</protein>
<dbReference type="GO" id="GO:0005524">
    <property type="term" value="F:ATP binding"/>
    <property type="evidence" value="ECO:0007669"/>
    <property type="project" value="InterPro"/>
</dbReference>
<dbReference type="InterPro" id="IPR009163">
    <property type="entry name" value="Ap4A_phos1/2"/>
</dbReference>
<dbReference type="EMBL" id="JAKCXM010000021">
    <property type="protein sequence ID" value="KAJ0407433.1"/>
    <property type="molecule type" value="Genomic_DNA"/>
</dbReference>
<keyword evidence="4" id="KW-1185">Reference proteome</keyword>
<dbReference type="Pfam" id="PF19327">
    <property type="entry name" value="Ap4A_phos_N"/>
    <property type="match status" value="1"/>
</dbReference>
<evidence type="ECO:0008006" key="5">
    <source>
        <dbReference type="Google" id="ProtNLM"/>
    </source>
</evidence>
<dbReference type="InterPro" id="IPR043171">
    <property type="entry name" value="Ap4A_phos1/2-like"/>
</dbReference>
<dbReference type="PANTHER" id="PTHR38420">
    <property type="entry name" value="AP-4-A PHOSPHORYLASE II"/>
    <property type="match status" value="1"/>
</dbReference>
<dbReference type="Gene3D" id="3.30.428.70">
    <property type="match status" value="1"/>
</dbReference>
<gene>
    <name evidence="3" type="ORF">P43SY_004974</name>
</gene>